<dbReference type="PANTHER" id="PTHR23517">
    <property type="entry name" value="RESISTANCE PROTEIN MDTM, PUTATIVE-RELATED-RELATED"/>
    <property type="match status" value="1"/>
</dbReference>
<reference evidence="8 9" key="1">
    <citation type="submission" date="2018-05" db="EMBL/GenBank/DDBJ databases">
        <title>Micromonospora from Atacama Desert.</title>
        <authorList>
            <person name="Carro L."/>
            <person name="Goodfellow M."/>
            <person name="Klenk H.-P."/>
        </authorList>
    </citation>
    <scope>NUCLEOTIDE SEQUENCE [LARGE SCALE GENOMIC DNA]</scope>
    <source>
        <strain evidence="8 9">LB41</strain>
    </source>
</reference>
<dbReference type="InterPro" id="IPR050171">
    <property type="entry name" value="MFS_Transporters"/>
</dbReference>
<evidence type="ECO:0000256" key="3">
    <source>
        <dbReference type="ARBA" id="ARBA00022475"/>
    </source>
</evidence>
<evidence type="ECO:0000256" key="1">
    <source>
        <dbReference type="ARBA" id="ARBA00004651"/>
    </source>
</evidence>
<evidence type="ECO:0000256" key="5">
    <source>
        <dbReference type="ARBA" id="ARBA00022989"/>
    </source>
</evidence>
<evidence type="ECO:0000256" key="7">
    <source>
        <dbReference type="SAM" id="Phobius"/>
    </source>
</evidence>
<dbReference type="InterPro" id="IPR011701">
    <property type="entry name" value="MFS"/>
</dbReference>
<feature type="transmembrane region" description="Helical" evidence="7">
    <location>
        <begin position="42"/>
        <end position="64"/>
    </location>
</feature>
<feature type="transmembrane region" description="Helical" evidence="7">
    <location>
        <begin position="210"/>
        <end position="235"/>
    </location>
</feature>
<keyword evidence="5 7" id="KW-1133">Transmembrane helix</keyword>
<proteinExistence type="predicted"/>
<accession>A0ABX9YBP0</accession>
<comment type="subcellular location">
    <subcellularLocation>
        <location evidence="1">Cell membrane</location>
        <topology evidence="1">Multi-pass membrane protein</topology>
    </subcellularLocation>
</comment>
<keyword evidence="6 7" id="KW-0472">Membrane</keyword>
<name>A0ABX9YBP0_MICCH</name>
<protein>
    <submittedName>
        <fullName evidence="8">MFS transporter</fullName>
    </submittedName>
</protein>
<feature type="transmembrane region" description="Helical" evidence="7">
    <location>
        <begin position="138"/>
        <end position="158"/>
    </location>
</feature>
<dbReference type="Pfam" id="PF07690">
    <property type="entry name" value="MFS_1"/>
    <property type="match status" value="1"/>
</dbReference>
<evidence type="ECO:0000256" key="2">
    <source>
        <dbReference type="ARBA" id="ARBA00022448"/>
    </source>
</evidence>
<feature type="transmembrane region" description="Helical" evidence="7">
    <location>
        <begin position="241"/>
        <end position="262"/>
    </location>
</feature>
<evidence type="ECO:0000313" key="9">
    <source>
        <dbReference type="Proteomes" id="UP000274694"/>
    </source>
</evidence>
<gene>
    <name evidence="8" type="ORF">DLJ60_04770</name>
</gene>
<keyword evidence="2" id="KW-0813">Transport</keyword>
<dbReference type="InterPro" id="IPR036259">
    <property type="entry name" value="MFS_trans_sf"/>
</dbReference>
<sequence>MTDVDTGRRVRVLALAQLANSVGDGAFYACSALFFIRVVGLSPAQVGIALTVGWSTGILAGVPAGQLADRYGARRMTVVFAVATAAALSGFLVIRSFPLFVLLACCYAACQAGLTASRQALLVGLIEPARRTAVRARLQSVSNAGLAAGAGLGALVLWADSRPAYLSAFALDAASFLAAALLVRRLPEAAAPVPAGPEPGRLAVLRDRPYALITLLNAVMCLNMPLLSLALPLWIAERTDAPAPMGAIVLTVNMLCVVLWQVRVARRVTDPGTAARASGHAGWVLLVACGAYAVSGMVGGAWVASAVLLGAALVQVFGEMVQAASGWEVGFTLARPDRQGQYQGFFGMAPQLARMLGPVLLTSLLLGWGTPGWLVLGGLFVLAGLAMRPAVRLAERRRAAAEVWIPAPVPGSTGTEVSSTTSRRGR</sequence>
<dbReference type="EMBL" id="QGTA01000113">
    <property type="protein sequence ID" value="RQW96496.1"/>
    <property type="molecule type" value="Genomic_DNA"/>
</dbReference>
<feature type="transmembrane region" description="Helical" evidence="7">
    <location>
        <begin position="283"/>
        <end position="313"/>
    </location>
</feature>
<keyword evidence="3" id="KW-1003">Cell membrane</keyword>
<feature type="transmembrane region" description="Helical" evidence="7">
    <location>
        <begin position="164"/>
        <end position="183"/>
    </location>
</feature>
<organism evidence="8 9">
    <name type="scientific">Micromonospora chalcea</name>
    <dbReference type="NCBI Taxonomy" id="1874"/>
    <lineage>
        <taxon>Bacteria</taxon>
        <taxon>Bacillati</taxon>
        <taxon>Actinomycetota</taxon>
        <taxon>Actinomycetes</taxon>
        <taxon>Micromonosporales</taxon>
        <taxon>Micromonosporaceae</taxon>
        <taxon>Micromonospora</taxon>
    </lineage>
</organism>
<feature type="transmembrane region" description="Helical" evidence="7">
    <location>
        <begin position="365"/>
        <end position="387"/>
    </location>
</feature>
<evidence type="ECO:0000313" key="8">
    <source>
        <dbReference type="EMBL" id="RQW96496.1"/>
    </source>
</evidence>
<feature type="transmembrane region" description="Helical" evidence="7">
    <location>
        <begin position="76"/>
        <end position="94"/>
    </location>
</feature>
<evidence type="ECO:0000256" key="4">
    <source>
        <dbReference type="ARBA" id="ARBA00022692"/>
    </source>
</evidence>
<dbReference type="Proteomes" id="UP000274694">
    <property type="component" value="Unassembled WGS sequence"/>
</dbReference>
<keyword evidence="9" id="KW-1185">Reference proteome</keyword>
<evidence type="ECO:0000256" key="6">
    <source>
        <dbReference type="ARBA" id="ARBA00023136"/>
    </source>
</evidence>
<dbReference type="Gene3D" id="1.20.1250.20">
    <property type="entry name" value="MFS general substrate transporter like domains"/>
    <property type="match status" value="1"/>
</dbReference>
<keyword evidence="4 7" id="KW-0812">Transmembrane</keyword>
<dbReference type="GeneID" id="91359296"/>
<dbReference type="RefSeq" id="WP_069087845.1">
    <property type="nucleotide sequence ID" value="NZ_CBDRBH010000002.1"/>
</dbReference>
<comment type="caution">
    <text evidence="8">The sequence shown here is derived from an EMBL/GenBank/DDBJ whole genome shotgun (WGS) entry which is preliminary data.</text>
</comment>
<dbReference type="SUPFAM" id="SSF103473">
    <property type="entry name" value="MFS general substrate transporter"/>
    <property type="match status" value="1"/>
</dbReference>
<dbReference type="PANTHER" id="PTHR23517:SF2">
    <property type="entry name" value="MULTIDRUG RESISTANCE PROTEIN MDTH"/>
    <property type="match status" value="1"/>
</dbReference>